<name>A0ABT4YYX0_9VIBR</name>
<gene>
    <name evidence="3" type="ORF">PGX00_21750</name>
</gene>
<feature type="transmembrane region" description="Helical" evidence="1">
    <location>
        <begin position="44"/>
        <end position="63"/>
    </location>
</feature>
<feature type="transmembrane region" description="Helical" evidence="1">
    <location>
        <begin position="91"/>
        <end position="124"/>
    </location>
</feature>
<protein>
    <submittedName>
        <fullName evidence="3">Tripartite tricarboxylate transporter TctB family protein</fullName>
    </submittedName>
</protein>
<dbReference type="Proteomes" id="UP001210678">
    <property type="component" value="Unassembled WGS sequence"/>
</dbReference>
<keyword evidence="1" id="KW-0472">Membrane</keyword>
<comment type="caution">
    <text evidence="3">The sequence shown here is derived from an EMBL/GenBank/DDBJ whole genome shotgun (WGS) entry which is preliminary data.</text>
</comment>
<dbReference type="EMBL" id="JAQLOI010000003">
    <property type="protein sequence ID" value="MDB1126148.1"/>
    <property type="molecule type" value="Genomic_DNA"/>
</dbReference>
<keyword evidence="1" id="KW-1133">Transmembrane helix</keyword>
<keyword evidence="4" id="KW-1185">Reference proteome</keyword>
<reference evidence="3 4" key="1">
    <citation type="submission" date="2023-01" db="EMBL/GenBank/DDBJ databases">
        <title>Vibrio sp. KJ40-1 sp.nov, isolated from marine algae.</title>
        <authorList>
            <person name="Butt M."/>
            <person name="Kim J.M.J."/>
            <person name="Jeon C.O.C."/>
        </authorList>
    </citation>
    <scope>NUCLEOTIDE SEQUENCE [LARGE SCALE GENOMIC DNA]</scope>
    <source>
        <strain evidence="3 4">KJ40-1</strain>
    </source>
</reference>
<feature type="domain" description="DUF1468" evidence="2">
    <location>
        <begin position="15"/>
        <end position="132"/>
    </location>
</feature>
<evidence type="ECO:0000313" key="3">
    <source>
        <dbReference type="EMBL" id="MDB1126148.1"/>
    </source>
</evidence>
<dbReference type="Pfam" id="PF07331">
    <property type="entry name" value="TctB"/>
    <property type="match status" value="1"/>
</dbReference>
<organism evidence="3 4">
    <name type="scientific">Vibrio algarum</name>
    <dbReference type="NCBI Taxonomy" id="3020714"/>
    <lineage>
        <taxon>Bacteria</taxon>
        <taxon>Pseudomonadati</taxon>
        <taxon>Pseudomonadota</taxon>
        <taxon>Gammaproteobacteria</taxon>
        <taxon>Vibrionales</taxon>
        <taxon>Vibrionaceae</taxon>
        <taxon>Vibrio</taxon>
    </lineage>
</organism>
<feature type="transmembrane region" description="Helical" evidence="1">
    <location>
        <begin position="12"/>
        <end position="32"/>
    </location>
</feature>
<accession>A0ABT4YYX0</accession>
<keyword evidence="1" id="KW-0812">Transmembrane</keyword>
<dbReference type="RefSeq" id="WP_272140515.1">
    <property type="nucleotide sequence ID" value="NZ_JAQLOI010000003.1"/>
</dbReference>
<sequence length="134" mass="14960">MDSNNVRPNWDGFTGLFSVAFGLIYGGHAYTMPRAMFGNPMDPIYFPLSIAALAILIGVLLLVKSNLKATIAAFTNIINEDASRKNDRRRIFYTCIISVAYAMSFEHLGYVISTFLFMTAMLTITSGRSDWKKV</sequence>
<evidence type="ECO:0000256" key="1">
    <source>
        <dbReference type="SAM" id="Phobius"/>
    </source>
</evidence>
<evidence type="ECO:0000313" key="4">
    <source>
        <dbReference type="Proteomes" id="UP001210678"/>
    </source>
</evidence>
<proteinExistence type="predicted"/>
<evidence type="ECO:0000259" key="2">
    <source>
        <dbReference type="Pfam" id="PF07331"/>
    </source>
</evidence>
<dbReference type="InterPro" id="IPR009936">
    <property type="entry name" value="DUF1468"/>
</dbReference>